<comment type="subcellular location">
    <subcellularLocation>
        <location evidence="1">Membrane</location>
        <topology evidence="1">Multi-pass membrane protein</topology>
    </subcellularLocation>
</comment>
<evidence type="ECO:0000313" key="14">
    <source>
        <dbReference type="EMBL" id="CAG4894580.1"/>
    </source>
</evidence>
<evidence type="ECO:0000256" key="13">
    <source>
        <dbReference type="SAM" id="Phobius"/>
    </source>
</evidence>
<feature type="transmembrane region" description="Helical" evidence="13">
    <location>
        <begin position="167"/>
        <end position="197"/>
    </location>
</feature>
<comment type="catalytic activity">
    <reaction evidence="12">
        <text>K(+)(in) = K(+)(out)</text>
        <dbReference type="Rhea" id="RHEA:29463"/>
        <dbReference type="ChEBI" id="CHEBI:29103"/>
    </reaction>
</comment>
<reference evidence="14 15" key="1">
    <citation type="submission" date="2021-04" db="EMBL/GenBank/DDBJ databases">
        <authorList>
            <person name="Vanwijnsberghe S."/>
        </authorList>
    </citation>
    <scope>NUCLEOTIDE SEQUENCE [LARGE SCALE GENOMIC DNA]</scope>
    <source>
        <strain evidence="14 15">LMG 32171</strain>
    </source>
</reference>
<dbReference type="Proteomes" id="UP000789752">
    <property type="component" value="Unassembled WGS sequence"/>
</dbReference>
<comment type="similarity">
    <text evidence="2">Belongs to the TMEM175 family.</text>
</comment>
<keyword evidence="3" id="KW-0813">Transport</keyword>
<feature type="transmembrane region" description="Helical" evidence="13">
    <location>
        <begin position="126"/>
        <end position="146"/>
    </location>
</feature>
<evidence type="ECO:0000256" key="2">
    <source>
        <dbReference type="ARBA" id="ARBA00006920"/>
    </source>
</evidence>
<evidence type="ECO:0000256" key="1">
    <source>
        <dbReference type="ARBA" id="ARBA00004141"/>
    </source>
</evidence>
<sequence length="208" mass="23140">MSGAGKVKRAAQFEAQTFIQCNRRTVVTEHVQKRRRPPVLNFPAQDFHEPTGKPFSTPVVIHANGAYLNEFIAIIWISHHHLMRFVGPPTLAMIWLNFVHLFLVSLLPFATAWVATTRFASSSVMFYAGLFICIDTAYNIFEYQVLAHADAAMVSARMRRTARYRSLIVLAGFTTAMLVAIVAPHLGFGLICAALMLHLRPDISGIGA</sequence>
<evidence type="ECO:0000256" key="5">
    <source>
        <dbReference type="ARBA" id="ARBA00022692"/>
    </source>
</evidence>
<feature type="transmembrane region" description="Helical" evidence="13">
    <location>
        <begin position="91"/>
        <end position="114"/>
    </location>
</feature>
<evidence type="ECO:0000313" key="15">
    <source>
        <dbReference type="Proteomes" id="UP000789752"/>
    </source>
</evidence>
<evidence type="ECO:0000256" key="6">
    <source>
        <dbReference type="ARBA" id="ARBA00022826"/>
    </source>
</evidence>
<dbReference type="Pfam" id="PF06736">
    <property type="entry name" value="TMEM175"/>
    <property type="match status" value="1"/>
</dbReference>
<keyword evidence="9" id="KW-0406">Ion transport</keyword>
<keyword evidence="15" id="KW-1185">Reference proteome</keyword>
<gene>
    <name evidence="14" type="ORF">R54767_01770</name>
</gene>
<keyword evidence="7" id="KW-0630">Potassium</keyword>
<dbReference type="EMBL" id="CAJQYY010000008">
    <property type="protein sequence ID" value="CAG4894580.1"/>
    <property type="molecule type" value="Genomic_DNA"/>
</dbReference>
<evidence type="ECO:0000256" key="8">
    <source>
        <dbReference type="ARBA" id="ARBA00022989"/>
    </source>
</evidence>
<evidence type="ECO:0000256" key="4">
    <source>
        <dbReference type="ARBA" id="ARBA00022538"/>
    </source>
</evidence>
<dbReference type="InterPro" id="IPR010617">
    <property type="entry name" value="TMEM175-like"/>
</dbReference>
<evidence type="ECO:0000256" key="3">
    <source>
        <dbReference type="ARBA" id="ARBA00022448"/>
    </source>
</evidence>
<protein>
    <submittedName>
        <fullName evidence="14">Uncharacterized protein</fullName>
    </submittedName>
</protein>
<evidence type="ECO:0000256" key="10">
    <source>
        <dbReference type="ARBA" id="ARBA00023136"/>
    </source>
</evidence>
<evidence type="ECO:0000256" key="7">
    <source>
        <dbReference type="ARBA" id="ARBA00022958"/>
    </source>
</evidence>
<evidence type="ECO:0000256" key="11">
    <source>
        <dbReference type="ARBA" id="ARBA00023303"/>
    </source>
</evidence>
<proteinExistence type="inferred from homology"/>
<organism evidence="14 15">
    <name type="scientific">Paraburkholderia gardini</name>
    <dbReference type="NCBI Taxonomy" id="2823469"/>
    <lineage>
        <taxon>Bacteria</taxon>
        <taxon>Pseudomonadati</taxon>
        <taxon>Pseudomonadota</taxon>
        <taxon>Betaproteobacteria</taxon>
        <taxon>Burkholderiales</taxon>
        <taxon>Burkholderiaceae</taxon>
        <taxon>Paraburkholderia</taxon>
    </lineage>
</organism>
<keyword evidence="4" id="KW-0633">Potassium transport</keyword>
<name>A0ABM8U269_9BURK</name>
<keyword evidence="11" id="KW-0407">Ion channel</keyword>
<accession>A0ABM8U269</accession>
<keyword evidence="5 13" id="KW-0812">Transmembrane</keyword>
<keyword evidence="6" id="KW-0631">Potassium channel</keyword>
<comment type="caution">
    <text evidence="14">The sequence shown here is derived from an EMBL/GenBank/DDBJ whole genome shotgun (WGS) entry which is preliminary data.</text>
</comment>
<evidence type="ECO:0000256" key="9">
    <source>
        <dbReference type="ARBA" id="ARBA00023065"/>
    </source>
</evidence>
<evidence type="ECO:0000256" key="12">
    <source>
        <dbReference type="ARBA" id="ARBA00034430"/>
    </source>
</evidence>
<keyword evidence="8 13" id="KW-1133">Transmembrane helix</keyword>
<keyword evidence="10 13" id="KW-0472">Membrane</keyword>